<evidence type="ECO:0000256" key="4">
    <source>
        <dbReference type="SAM" id="MobiDB-lite"/>
    </source>
</evidence>
<dbReference type="Proteomes" id="UP000823849">
    <property type="component" value="Unassembled WGS sequence"/>
</dbReference>
<gene>
    <name evidence="10" type="ORF">H9705_02515</name>
</gene>
<evidence type="ECO:0000259" key="9">
    <source>
        <dbReference type="Pfam" id="PF18565"/>
    </source>
</evidence>
<dbReference type="InterPro" id="IPR017853">
    <property type="entry name" value="GH"/>
</dbReference>
<evidence type="ECO:0000259" key="5">
    <source>
        <dbReference type="Pfam" id="PF00703"/>
    </source>
</evidence>
<feature type="domain" description="Glycosyl hydrolases family 2 sugar binding" evidence="7">
    <location>
        <begin position="70"/>
        <end position="164"/>
    </location>
</feature>
<dbReference type="SUPFAM" id="SSF49303">
    <property type="entry name" value="beta-Galactosidase/glucuronidase domain"/>
    <property type="match status" value="1"/>
</dbReference>
<dbReference type="SUPFAM" id="SSF49785">
    <property type="entry name" value="Galactose-binding domain-like"/>
    <property type="match status" value="1"/>
</dbReference>
<accession>A0A9D2N7W6</accession>
<dbReference type="Pfam" id="PF02837">
    <property type="entry name" value="Glyco_hydro_2_N"/>
    <property type="match status" value="1"/>
</dbReference>
<dbReference type="Pfam" id="PF16355">
    <property type="entry name" value="DUF4982"/>
    <property type="match status" value="1"/>
</dbReference>
<reference evidence="10" key="2">
    <citation type="submission" date="2021-04" db="EMBL/GenBank/DDBJ databases">
        <authorList>
            <person name="Gilroy R."/>
        </authorList>
    </citation>
    <scope>NUCLEOTIDE SEQUENCE</scope>
    <source>
        <strain evidence="10">CHK185-5351</strain>
    </source>
</reference>
<dbReference type="InterPro" id="IPR051913">
    <property type="entry name" value="GH2_Domain-Containing"/>
</dbReference>
<dbReference type="PRINTS" id="PR00132">
    <property type="entry name" value="GLHYDRLASE2"/>
</dbReference>
<reference evidence="10" key="1">
    <citation type="journal article" date="2021" name="PeerJ">
        <title>Extensive microbial diversity within the chicken gut microbiome revealed by metagenomics and culture.</title>
        <authorList>
            <person name="Gilroy R."/>
            <person name="Ravi A."/>
            <person name="Getino M."/>
            <person name="Pursley I."/>
            <person name="Horton D.L."/>
            <person name="Alikhan N.F."/>
            <person name="Baker D."/>
            <person name="Gharbi K."/>
            <person name="Hall N."/>
            <person name="Watson M."/>
            <person name="Adriaenssens E.M."/>
            <person name="Foster-Nyarko E."/>
            <person name="Jarju S."/>
            <person name="Secka A."/>
            <person name="Antonio M."/>
            <person name="Oren A."/>
            <person name="Chaudhuri R.R."/>
            <person name="La Ragione R."/>
            <person name="Hildebrand F."/>
            <person name="Pallen M.J."/>
        </authorList>
    </citation>
    <scope>NUCLEOTIDE SEQUENCE</scope>
    <source>
        <strain evidence="10">CHK185-5351</strain>
    </source>
</reference>
<keyword evidence="2" id="KW-0378">Hydrolase</keyword>
<dbReference type="InterPro" id="IPR032311">
    <property type="entry name" value="DUF4982"/>
</dbReference>
<protein>
    <submittedName>
        <fullName evidence="10">DUF4982 domain-containing protein</fullName>
    </submittedName>
</protein>
<dbReference type="Pfam" id="PF18565">
    <property type="entry name" value="Glyco_hydro2_C5"/>
    <property type="match status" value="1"/>
</dbReference>
<dbReference type="PANTHER" id="PTHR42732:SF1">
    <property type="entry name" value="BETA-MANNOSIDASE"/>
    <property type="match status" value="1"/>
</dbReference>
<organism evidence="10 11">
    <name type="scientific">Candidatus Fusicatenibacter intestinigallinarum</name>
    <dbReference type="NCBI Taxonomy" id="2838598"/>
    <lineage>
        <taxon>Bacteria</taxon>
        <taxon>Bacillati</taxon>
        <taxon>Bacillota</taxon>
        <taxon>Clostridia</taxon>
        <taxon>Lachnospirales</taxon>
        <taxon>Lachnospiraceae</taxon>
        <taxon>Fusicatenibacter</taxon>
    </lineage>
</organism>
<dbReference type="InterPro" id="IPR006101">
    <property type="entry name" value="Glyco_hydro_2"/>
</dbReference>
<dbReference type="GO" id="GO:0004553">
    <property type="term" value="F:hydrolase activity, hydrolyzing O-glycosyl compounds"/>
    <property type="evidence" value="ECO:0007669"/>
    <property type="project" value="InterPro"/>
</dbReference>
<keyword evidence="3" id="KW-0326">Glycosidase</keyword>
<evidence type="ECO:0000259" key="8">
    <source>
        <dbReference type="Pfam" id="PF16355"/>
    </source>
</evidence>
<dbReference type="PANTHER" id="PTHR42732">
    <property type="entry name" value="BETA-GALACTOSIDASE"/>
    <property type="match status" value="1"/>
</dbReference>
<sequence>MTGTKAGSREADTKKILLGKGWLFHLGDCPDAWKKDYAPEGWQEVTLPHDWSVSLPFSREYSSGTGYAAGGIGWYRCSFRLPESLRGRRILLTFDGVYKNSRVWCNSIYKGFHPNGYTPFSYDLTKDAVFGERENMICVRVDRTELSDSRWFTGSGITRKVTLTVSDPVCTGEYGVFFTVSEASPEYAHVLTETEILNTTDAGQTVTVINRLTDEDGVCALELSDTVQVPAGESFTSRMSGILERPALWSPDSPRLYTLSTWLRNADGETRLSDAFPVGIRTFFFDPDHGFFLNGRPLKLKGVCVHHDAGALGAAVTREIWIRRLEKLKRMGCNAIRMSHNPHMPELYDLCDSMGFLVMDEAFDEWEAPKNKWSTGHNVYPPMHQGYYEYFSQHHSEDLNAMILRDRNHPSVILWSIGNEIDYPNDPYCHPRFETMTGNNDANKPEEERRYNPDRPNAERLKDLAAMLAEEVRAIDVTHPVTLAAAFPELSSHLGFLDALDVAGYNYKEHLYEESHERFPQLPFLGSENSHSLEAWQAVTDNDYISGQFLWTGIDYLGEAQGWPYRASGAGLLTLAGFEKSGYYRRMSFWSESPMAHLATVRAEAAAAAPCSEWIPYLEYWNYREGEQVDVVCYTNLSRAELFLNGESLGIRQKSAGEDGIRWQVPFHPGTLSVHASGSLITVSGREGDASDQLATIGAPCILEMQTYRIPRTLRAGSAIPGFLPKDENRTPGEIFQIEVSVQDREGRLAVTDASRIQVRVSGGTLIGLESGDIADCTEYTAPMRHAFHGHLLIFCRRDGEAPMTITAEAEALAPAVTVIP</sequence>
<dbReference type="Pfam" id="PF02836">
    <property type="entry name" value="Glyco_hydro_2_C"/>
    <property type="match status" value="1"/>
</dbReference>
<dbReference type="InterPro" id="IPR006104">
    <property type="entry name" value="Glyco_hydro_2_N"/>
</dbReference>
<dbReference type="Gene3D" id="3.20.20.80">
    <property type="entry name" value="Glycosidases"/>
    <property type="match status" value="1"/>
</dbReference>
<dbReference type="GO" id="GO:0005975">
    <property type="term" value="P:carbohydrate metabolic process"/>
    <property type="evidence" value="ECO:0007669"/>
    <property type="project" value="InterPro"/>
</dbReference>
<dbReference type="Gene3D" id="2.60.120.260">
    <property type="entry name" value="Galactose-binding domain-like"/>
    <property type="match status" value="1"/>
</dbReference>
<dbReference type="PROSITE" id="PS00608">
    <property type="entry name" value="GLYCOSYL_HYDROL_F2_2"/>
    <property type="match status" value="1"/>
</dbReference>
<evidence type="ECO:0000313" key="11">
    <source>
        <dbReference type="Proteomes" id="UP000823849"/>
    </source>
</evidence>
<feature type="domain" description="Glycoside hydrolase family 2 immunoglobulin-like beta-sandwich" evidence="5">
    <location>
        <begin position="181"/>
        <end position="281"/>
    </location>
</feature>
<feature type="domain" description="Glycoside hydrolase family 2 catalytic" evidence="6">
    <location>
        <begin position="289"/>
        <end position="423"/>
    </location>
</feature>
<evidence type="ECO:0000313" key="10">
    <source>
        <dbReference type="EMBL" id="HJC14689.1"/>
    </source>
</evidence>
<name>A0A9D2N7W6_9FIRM</name>
<feature type="region of interest" description="Disordered" evidence="4">
    <location>
        <begin position="435"/>
        <end position="455"/>
    </location>
</feature>
<dbReference type="InterPro" id="IPR008979">
    <property type="entry name" value="Galactose-bd-like_sf"/>
</dbReference>
<feature type="domain" description="Glycoside hydrolase family 2" evidence="9">
    <location>
        <begin position="735"/>
        <end position="816"/>
    </location>
</feature>
<dbReference type="EMBL" id="DWWU01000011">
    <property type="protein sequence ID" value="HJC14689.1"/>
    <property type="molecule type" value="Genomic_DNA"/>
</dbReference>
<dbReference type="InterPro" id="IPR006103">
    <property type="entry name" value="Glyco_hydro_2_cat"/>
</dbReference>
<evidence type="ECO:0000256" key="3">
    <source>
        <dbReference type="ARBA" id="ARBA00023295"/>
    </source>
</evidence>
<comment type="similarity">
    <text evidence="1">Belongs to the glycosyl hydrolase 2 family.</text>
</comment>
<dbReference type="InterPro" id="IPR013783">
    <property type="entry name" value="Ig-like_fold"/>
</dbReference>
<feature type="compositionally biased region" description="Basic and acidic residues" evidence="4">
    <location>
        <begin position="443"/>
        <end position="455"/>
    </location>
</feature>
<dbReference type="Gene3D" id="2.60.40.10">
    <property type="entry name" value="Immunoglobulins"/>
    <property type="match status" value="3"/>
</dbReference>
<evidence type="ECO:0000259" key="7">
    <source>
        <dbReference type="Pfam" id="PF02837"/>
    </source>
</evidence>
<proteinExistence type="inferred from homology"/>
<dbReference type="AlphaFoldDB" id="A0A9D2N7W6"/>
<dbReference type="InterPro" id="IPR023232">
    <property type="entry name" value="Glyco_hydro_2_AS"/>
</dbReference>
<dbReference type="InterPro" id="IPR040605">
    <property type="entry name" value="Glyco_hydro2_dom5"/>
</dbReference>
<dbReference type="InterPro" id="IPR006102">
    <property type="entry name" value="Ig-like_GH2"/>
</dbReference>
<feature type="domain" description="DUF4982" evidence="8">
    <location>
        <begin position="626"/>
        <end position="676"/>
    </location>
</feature>
<comment type="caution">
    <text evidence="10">The sequence shown here is derived from an EMBL/GenBank/DDBJ whole genome shotgun (WGS) entry which is preliminary data.</text>
</comment>
<dbReference type="InterPro" id="IPR036156">
    <property type="entry name" value="Beta-gal/glucu_dom_sf"/>
</dbReference>
<dbReference type="SUPFAM" id="SSF51445">
    <property type="entry name" value="(Trans)glycosidases"/>
    <property type="match status" value="1"/>
</dbReference>
<dbReference type="Pfam" id="PF00703">
    <property type="entry name" value="Glyco_hydro_2"/>
    <property type="match status" value="1"/>
</dbReference>
<evidence type="ECO:0000259" key="6">
    <source>
        <dbReference type="Pfam" id="PF02836"/>
    </source>
</evidence>
<evidence type="ECO:0000256" key="2">
    <source>
        <dbReference type="ARBA" id="ARBA00022801"/>
    </source>
</evidence>
<evidence type="ECO:0000256" key="1">
    <source>
        <dbReference type="ARBA" id="ARBA00007401"/>
    </source>
</evidence>